<dbReference type="EMBL" id="VDMD01000001">
    <property type="protein sequence ID" value="TRM69939.1"/>
    <property type="molecule type" value="Genomic_DNA"/>
</dbReference>
<evidence type="ECO:0000313" key="5">
    <source>
        <dbReference type="Proteomes" id="UP000320762"/>
    </source>
</evidence>
<accession>A0A550CYS6</accession>
<keyword evidence="2" id="KW-0472">Membrane</keyword>
<reference evidence="4 5" key="1">
    <citation type="journal article" date="2019" name="New Phytol.">
        <title>Comparative genomics reveals unique wood-decay strategies and fruiting body development in the Schizophyllaceae.</title>
        <authorList>
            <person name="Almasi E."/>
            <person name="Sahu N."/>
            <person name="Krizsan K."/>
            <person name="Balint B."/>
            <person name="Kovacs G.M."/>
            <person name="Kiss B."/>
            <person name="Cseklye J."/>
            <person name="Drula E."/>
            <person name="Henrissat B."/>
            <person name="Nagy I."/>
            <person name="Chovatia M."/>
            <person name="Adam C."/>
            <person name="LaButti K."/>
            <person name="Lipzen A."/>
            <person name="Riley R."/>
            <person name="Grigoriev I.V."/>
            <person name="Nagy L.G."/>
        </authorList>
    </citation>
    <scope>NUCLEOTIDE SEQUENCE [LARGE SCALE GENOMIC DNA]</scope>
    <source>
        <strain evidence="4 5">NL-1724</strain>
    </source>
</reference>
<protein>
    <submittedName>
        <fullName evidence="4">Uncharacterized protein</fullName>
    </submittedName>
</protein>
<dbReference type="AlphaFoldDB" id="A0A550CYS6"/>
<keyword evidence="5" id="KW-1185">Reference proteome</keyword>
<evidence type="ECO:0000256" key="3">
    <source>
        <dbReference type="SAM" id="SignalP"/>
    </source>
</evidence>
<feature type="transmembrane region" description="Helical" evidence="2">
    <location>
        <begin position="37"/>
        <end position="58"/>
    </location>
</feature>
<evidence type="ECO:0000313" key="4">
    <source>
        <dbReference type="EMBL" id="TRM69939.1"/>
    </source>
</evidence>
<feature type="signal peptide" evidence="3">
    <location>
        <begin position="1"/>
        <end position="18"/>
    </location>
</feature>
<keyword evidence="2" id="KW-0812">Transmembrane</keyword>
<organism evidence="4 5">
    <name type="scientific">Schizophyllum amplum</name>
    <dbReference type="NCBI Taxonomy" id="97359"/>
    <lineage>
        <taxon>Eukaryota</taxon>
        <taxon>Fungi</taxon>
        <taxon>Dikarya</taxon>
        <taxon>Basidiomycota</taxon>
        <taxon>Agaricomycotina</taxon>
        <taxon>Agaricomycetes</taxon>
        <taxon>Agaricomycetidae</taxon>
        <taxon>Agaricales</taxon>
        <taxon>Schizophyllaceae</taxon>
        <taxon>Schizophyllum</taxon>
    </lineage>
</organism>
<evidence type="ECO:0000256" key="2">
    <source>
        <dbReference type="SAM" id="Phobius"/>
    </source>
</evidence>
<keyword evidence="2" id="KW-1133">Transmembrane helix</keyword>
<dbReference type="Proteomes" id="UP000320762">
    <property type="component" value="Unassembled WGS sequence"/>
</dbReference>
<sequence length="149" mass="15674">MFSLSLFLLASAPLLVNAANCAFDDSDDCTAGFSPGTYFGIAAAVFCCIFLLTAGCAISRRRRIRNQNLAFMRMQAGGAAAPAPAPFSSVGPHPQFVPSWQPQGVPVAPATDVNSPFFQPAPPYEAPKTPLGPGFNEPAYPPPSYKPPV</sequence>
<dbReference type="OrthoDB" id="10305048at2759"/>
<name>A0A550CYS6_9AGAR</name>
<proteinExistence type="predicted"/>
<feature type="compositionally biased region" description="Pro residues" evidence="1">
    <location>
        <begin position="139"/>
        <end position="149"/>
    </location>
</feature>
<gene>
    <name evidence="4" type="ORF">BD626DRAFT_563639</name>
</gene>
<feature type="chain" id="PRO_5022032425" evidence="3">
    <location>
        <begin position="19"/>
        <end position="149"/>
    </location>
</feature>
<comment type="caution">
    <text evidence="4">The sequence shown here is derived from an EMBL/GenBank/DDBJ whole genome shotgun (WGS) entry which is preliminary data.</text>
</comment>
<feature type="region of interest" description="Disordered" evidence="1">
    <location>
        <begin position="111"/>
        <end position="149"/>
    </location>
</feature>
<keyword evidence="3" id="KW-0732">Signal</keyword>
<evidence type="ECO:0000256" key="1">
    <source>
        <dbReference type="SAM" id="MobiDB-lite"/>
    </source>
</evidence>